<evidence type="ECO:0000256" key="4">
    <source>
        <dbReference type="ARBA" id="ARBA00022771"/>
    </source>
</evidence>
<feature type="domain" description="C2H2-type" evidence="10">
    <location>
        <begin position="225"/>
        <end position="252"/>
    </location>
</feature>
<keyword evidence="6" id="KW-0805">Transcription regulation</keyword>
<proteinExistence type="predicted"/>
<evidence type="ECO:0000259" key="10">
    <source>
        <dbReference type="PROSITE" id="PS50157"/>
    </source>
</evidence>
<dbReference type="PROSITE" id="PS00028">
    <property type="entry name" value="ZINC_FINGER_C2H2_1"/>
    <property type="match status" value="2"/>
</dbReference>
<feature type="domain" description="C2H2-type" evidence="10">
    <location>
        <begin position="586"/>
        <end position="613"/>
    </location>
</feature>
<evidence type="ECO:0000313" key="11">
    <source>
        <dbReference type="EMBL" id="VVC28705.1"/>
    </source>
</evidence>
<evidence type="ECO:0000256" key="9">
    <source>
        <dbReference type="PROSITE-ProRule" id="PRU00042"/>
    </source>
</evidence>
<gene>
    <name evidence="11" type="ORF">CINCED_3A016591</name>
</gene>
<keyword evidence="8" id="KW-0539">Nucleus</keyword>
<evidence type="ECO:0000313" key="12">
    <source>
        <dbReference type="Proteomes" id="UP000325440"/>
    </source>
</evidence>
<dbReference type="EMBL" id="CABPRJ010000483">
    <property type="protein sequence ID" value="VVC28705.1"/>
    <property type="molecule type" value="Genomic_DNA"/>
</dbReference>
<dbReference type="InterPro" id="IPR036236">
    <property type="entry name" value="Znf_C2H2_sf"/>
</dbReference>
<evidence type="ECO:0000256" key="7">
    <source>
        <dbReference type="ARBA" id="ARBA00023163"/>
    </source>
</evidence>
<keyword evidence="3" id="KW-0677">Repeat</keyword>
<evidence type="ECO:0000256" key="6">
    <source>
        <dbReference type="ARBA" id="ARBA00023015"/>
    </source>
</evidence>
<dbReference type="PANTHER" id="PTHR24394">
    <property type="entry name" value="ZINC FINGER PROTEIN"/>
    <property type="match status" value="1"/>
</dbReference>
<reference evidence="11 12" key="1">
    <citation type="submission" date="2019-08" db="EMBL/GenBank/DDBJ databases">
        <authorList>
            <person name="Alioto T."/>
            <person name="Alioto T."/>
            <person name="Gomez Garrido J."/>
        </authorList>
    </citation>
    <scope>NUCLEOTIDE SEQUENCE [LARGE SCALE GENOMIC DNA]</scope>
</reference>
<keyword evidence="2" id="KW-0479">Metal-binding</keyword>
<organism evidence="11 12">
    <name type="scientific">Cinara cedri</name>
    <dbReference type="NCBI Taxonomy" id="506608"/>
    <lineage>
        <taxon>Eukaryota</taxon>
        <taxon>Metazoa</taxon>
        <taxon>Ecdysozoa</taxon>
        <taxon>Arthropoda</taxon>
        <taxon>Hexapoda</taxon>
        <taxon>Insecta</taxon>
        <taxon>Pterygota</taxon>
        <taxon>Neoptera</taxon>
        <taxon>Paraneoptera</taxon>
        <taxon>Hemiptera</taxon>
        <taxon>Sternorrhyncha</taxon>
        <taxon>Aphidomorpha</taxon>
        <taxon>Aphidoidea</taxon>
        <taxon>Aphididae</taxon>
        <taxon>Lachninae</taxon>
        <taxon>Cinara</taxon>
    </lineage>
</organism>
<dbReference type="PROSITE" id="PS50157">
    <property type="entry name" value="ZINC_FINGER_C2H2_2"/>
    <property type="match status" value="6"/>
</dbReference>
<dbReference type="GO" id="GO:0008270">
    <property type="term" value="F:zinc ion binding"/>
    <property type="evidence" value="ECO:0007669"/>
    <property type="project" value="UniProtKB-KW"/>
</dbReference>
<dbReference type="Pfam" id="PF12874">
    <property type="entry name" value="zf-met"/>
    <property type="match status" value="1"/>
</dbReference>
<dbReference type="Gene3D" id="3.30.160.60">
    <property type="entry name" value="Classic Zinc Finger"/>
    <property type="match status" value="6"/>
</dbReference>
<dbReference type="GO" id="GO:0000981">
    <property type="term" value="F:DNA-binding transcription factor activity, RNA polymerase II-specific"/>
    <property type="evidence" value="ECO:0007669"/>
    <property type="project" value="TreeGrafter"/>
</dbReference>
<feature type="domain" description="C2H2-type" evidence="10">
    <location>
        <begin position="556"/>
        <end position="584"/>
    </location>
</feature>
<dbReference type="OrthoDB" id="10004641at2759"/>
<feature type="domain" description="C2H2-type" evidence="10">
    <location>
        <begin position="379"/>
        <end position="407"/>
    </location>
</feature>
<evidence type="ECO:0000256" key="3">
    <source>
        <dbReference type="ARBA" id="ARBA00022737"/>
    </source>
</evidence>
<evidence type="ECO:0000256" key="5">
    <source>
        <dbReference type="ARBA" id="ARBA00022833"/>
    </source>
</evidence>
<dbReference type="Pfam" id="PF00096">
    <property type="entry name" value="zf-C2H2"/>
    <property type="match status" value="3"/>
</dbReference>
<keyword evidence="7" id="KW-0804">Transcription</keyword>
<sequence length="750" mass="89225">MMIEQFGDSSLAIKKFPKTHNLEEFKTRIADAVNAVTQDYETISESPRVYCPNNCGHSYRGNNRKNHLNRHIQYECGIDPQFQYYEKMKNTYQIYCPNNCGRSYKGHYKKYNLKRHLLFECGVVPKFQCHIYYDSIAHIHYMYCSNAITSRTFLKDIYCWNLELNHNSNAILVEKQFIHESNYNMVANIHYIFCPNGCGRSYAGCMKKSNLKRHLMLECGVEPMFQCYVCQKRFTRKSNLKRHSSMHNKHLKVIKCHTSNLNTYLQYNYIIVTYIYCIVSNYFIKYYHSFEYNTMSIIQRIFCPNSCGRSYSGNHRSTNLKRHLRYECGIEPQFTCYTYTIAENIWIICPNNFGFINKGIKGRWVLIDIEDNKLAEKRLYCPNYCGRSYRAIGHLNRHLRFECGVESKFRCHVCQKRFAQKNLKRHLTCVYDIKKTENIQRIHCPNNCGRSYKGYYGKYNLNKHLMFQCGVEPQFQCPYCQKRYNGTEADIQRIYCPNHCGRSYRGHYRKYNLNRHLTFGCGVEPKFQCHVCQKRFTRKSSLKCHYHDTEAFIQRIYCPNNCGRNYQSNNGLKRHLRYECGVEPQFRCPICPKRFSRKSNLKQHVLFYAILRKNSPFLRSFGYEKVPVIDRVYCPNRCGRSYTGDYRKSSLKRHLRDECGVEPQFCCTICQKRFTQKSNGYTMSHIDSIQCPNNCGRSYKGARRKYTLNRHLMFECGVDPQFQCQICQRKFPHNSNLKKHLLCVHQSFIQ</sequence>
<evidence type="ECO:0000256" key="1">
    <source>
        <dbReference type="ARBA" id="ARBA00004123"/>
    </source>
</evidence>
<dbReference type="GO" id="GO:0003677">
    <property type="term" value="F:DNA binding"/>
    <property type="evidence" value="ECO:0007669"/>
    <property type="project" value="UniProtKB-KW"/>
</dbReference>
<evidence type="ECO:0000256" key="2">
    <source>
        <dbReference type="ARBA" id="ARBA00022723"/>
    </source>
</evidence>
<keyword evidence="4 9" id="KW-0863">Zinc-finger</keyword>
<comment type="subcellular location">
    <subcellularLocation>
        <location evidence="1">Nucleus</location>
    </subcellularLocation>
</comment>
<protein>
    <submittedName>
        <fullName evidence="11">Zinc finger C2H2-type,Zinc finger, RING/FYVE/PHD-type</fullName>
    </submittedName>
</protein>
<dbReference type="AlphaFoldDB" id="A0A5E4MHB3"/>
<dbReference type="SUPFAM" id="SSF57667">
    <property type="entry name" value="beta-beta-alpha zinc fingers"/>
    <property type="match status" value="3"/>
</dbReference>
<keyword evidence="12" id="KW-1185">Reference proteome</keyword>
<keyword evidence="5" id="KW-0862">Zinc</keyword>
<evidence type="ECO:0000256" key="8">
    <source>
        <dbReference type="ARBA" id="ARBA00023242"/>
    </source>
</evidence>
<name>A0A5E4MHB3_9HEMI</name>
<feature type="domain" description="C2H2-type" evidence="10">
    <location>
        <begin position="722"/>
        <end position="745"/>
    </location>
</feature>
<dbReference type="InterPro" id="IPR013087">
    <property type="entry name" value="Znf_C2H2_type"/>
</dbReference>
<dbReference type="GO" id="GO:0005634">
    <property type="term" value="C:nucleus"/>
    <property type="evidence" value="ECO:0007669"/>
    <property type="project" value="UniProtKB-SubCell"/>
</dbReference>
<dbReference type="PANTHER" id="PTHR24394:SF48">
    <property type="entry name" value="ZINC FINGER PROTEIN 771"/>
    <property type="match status" value="1"/>
</dbReference>
<accession>A0A5E4MHB3</accession>
<dbReference type="SMART" id="SM00355">
    <property type="entry name" value="ZnF_C2H2"/>
    <property type="match status" value="7"/>
</dbReference>
<feature type="domain" description="C2H2-type" evidence="10">
    <location>
        <begin position="527"/>
        <end position="545"/>
    </location>
</feature>
<dbReference type="Proteomes" id="UP000325440">
    <property type="component" value="Unassembled WGS sequence"/>
</dbReference>